<sequence>MTTVSPTGPASPAPGAHERATISNPVLAGFHPDPSLLRVGADYYLATSTFEWLPGVTLHHSRDLVHWRTLGGVLGEERLLDLVGVPDSGGVWAPCLSYADGTYYLVYSDVKSLAGAYKDVHNHVVTAPAITGPWSDPAPAPGHGFDASLFHDDPAPDGDGRSWLLWLEWDHRPGHDPFGGILLQEWDRTARAVTGPAHRIFSGTARGRTEGPHLYRREGWYYLVTAEGGTGWEHAVTVARARAVTGPYEADPAGPLLSSWEDPGLALQKAGHGSLVETPAGEWYLAHLAARPFGARGACVLGRETALQRVEWTAGGWPRVVGEAGTGRPALRVAAPLGTGAAGTGLASGPVPAREAAWGPGLLPGPEWMTLRRHADSSWAGPGAAPGSVRLRGGESLSSRHRQSLVARRQQHARFTFTATVDHEPGSPRRSAGLAHVYNTQLWHYAHVTADGAGARVLCLAVCDRGRYAELAGAALPDADPVRLRLTGDGPLARFAWEDAGVWRALGPALDTTRLSDEYATVGGPDGHFSSWGFTGAFLGLSAQDLTGEGRAAEFSRVRYEGGVARGPAGEGPGASD</sequence>
<dbReference type="AlphaFoldDB" id="A0ABD5E363"/>
<evidence type="ECO:0000256" key="6">
    <source>
        <dbReference type="RuleBase" id="RU361187"/>
    </source>
</evidence>
<feature type="active site" description="Proton donor" evidence="4">
    <location>
        <position position="210"/>
    </location>
</feature>
<keyword evidence="2 6" id="KW-0378">Hydrolase</keyword>
<evidence type="ECO:0000256" key="3">
    <source>
        <dbReference type="ARBA" id="ARBA00023295"/>
    </source>
</evidence>
<feature type="site" description="Important for catalytic activity, responsible for pKa modulation of the active site Glu and correct orientation of both the proton donor and substrate" evidence="5">
    <location>
        <position position="146"/>
    </location>
</feature>
<dbReference type="InterPro" id="IPR013320">
    <property type="entry name" value="ConA-like_dom_sf"/>
</dbReference>
<evidence type="ECO:0000256" key="5">
    <source>
        <dbReference type="PIRSR" id="PIRSR606710-2"/>
    </source>
</evidence>
<evidence type="ECO:0000259" key="7">
    <source>
        <dbReference type="Pfam" id="PF17851"/>
    </source>
</evidence>
<comment type="similarity">
    <text evidence="1 6">Belongs to the glycosyl hydrolase 43 family.</text>
</comment>
<dbReference type="RefSeq" id="WP_007818906.1">
    <property type="nucleotide sequence ID" value="NZ_JAVRER010000007.1"/>
</dbReference>
<dbReference type="InterPro" id="IPR051795">
    <property type="entry name" value="Glycosyl_Hydrlase_43"/>
</dbReference>
<dbReference type="Gene3D" id="2.60.120.200">
    <property type="match status" value="1"/>
</dbReference>
<dbReference type="GO" id="GO:0005975">
    <property type="term" value="P:carbohydrate metabolic process"/>
    <property type="evidence" value="ECO:0007669"/>
    <property type="project" value="UniProtKB-ARBA"/>
</dbReference>
<dbReference type="SUPFAM" id="SSF75005">
    <property type="entry name" value="Arabinanase/levansucrase/invertase"/>
    <property type="match status" value="1"/>
</dbReference>
<gene>
    <name evidence="8" type="ORF">RM574_06270</name>
</gene>
<proteinExistence type="inferred from homology"/>
<evidence type="ECO:0000313" key="9">
    <source>
        <dbReference type="Proteomes" id="UP001183607"/>
    </source>
</evidence>
<protein>
    <submittedName>
        <fullName evidence="8">Glycoside hydrolase family 43 protein</fullName>
    </submittedName>
</protein>
<evidence type="ECO:0000256" key="2">
    <source>
        <dbReference type="ARBA" id="ARBA00022801"/>
    </source>
</evidence>
<dbReference type="EMBL" id="JAVRER010000007">
    <property type="protein sequence ID" value="MDT0415093.1"/>
    <property type="molecule type" value="Genomic_DNA"/>
</dbReference>
<dbReference type="InterPro" id="IPR041542">
    <property type="entry name" value="GH43_C2"/>
</dbReference>
<accession>A0ABD5E363</accession>
<evidence type="ECO:0000256" key="4">
    <source>
        <dbReference type="PIRSR" id="PIRSR606710-1"/>
    </source>
</evidence>
<dbReference type="PANTHER" id="PTHR42812">
    <property type="entry name" value="BETA-XYLOSIDASE"/>
    <property type="match status" value="1"/>
</dbReference>
<dbReference type="Proteomes" id="UP001183607">
    <property type="component" value="Unassembled WGS sequence"/>
</dbReference>
<dbReference type="SUPFAM" id="SSF49899">
    <property type="entry name" value="Concanavalin A-like lectins/glucanases"/>
    <property type="match status" value="1"/>
</dbReference>
<dbReference type="InterPro" id="IPR023296">
    <property type="entry name" value="Glyco_hydro_beta-prop_sf"/>
</dbReference>
<name>A0ABD5E363_9ACTN</name>
<dbReference type="InterPro" id="IPR006710">
    <property type="entry name" value="Glyco_hydro_43"/>
</dbReference>
<dbReference type="Pfam" id="PF17851">
    <property type="entry name" value="GH43_C2"/>
    <property type="match status" value="1"/>
</dbReference>
<reference evidence="9" key="1">
    <citation type="submission" date="2023-07" db="EMBL/GenBank/DDBJ databases">
        <title>30 novel species of actinomycetes from the DSMZ collection.</title>
        <authorList>
            <person name="Nouioui I."/>
        </authorList>
    </citation>
    <scope>NUCLEOTIDE SEQUENCE [LARGE SCALE GENOMIC DNA]</scope>
    <source>
        <strain evidence="9">DSM 41982</strain>
    </source>
</reference>
<dbReference type="GO" id="GO:0004553">
    <property type="term" value="F:hydrolase activity, hydrolyzing O-glycosyl compounds"/>
    <property type="evidence" value="ECO:0007669"/>
    <property type="project" value="UniProtKB-ARBA"/>
</dbReference>
<dbReference type="Pfam" id="PF04616">
    <property type="entry name" value="Glyco_hydro_43"/>
    <property type="match status" value="1"/>
</dbReference>
<comment type="caution">
    <text evidence="8">The sequence shown here is derived from an EMBL/GenBank/DDBJ whole genome shotgun (WGS) entry which is preliminary data.</text>
</comment>
<dbReference type="PANTHER" id="PTHR42812:SF12">
    <property type="entry name" value="BETA-XYLOSIDASE-RELATED"/>
    <property type="match status" value="1"/>
</dbReference>
<feature type="active site" description="Proton acceptor" evidence="4">
    <location>
        <position position="33"/>
    </location>
</feature>
<dbReference type="CDD" id="cd09000">
    <property type="entry name" value="GH43_SXA-like"/>
    <property type="match status" value="1"/>
</dbReference>
<dbReference type="Gene3D" id="2.115.10.20">
    <property type="entry name" value="Glycosyl hydrolase domain, family 43"/>
    <property type="match status" value="1"/>
</dbReference>
<evidence type="ECO:0000256" key="1">
    <source>
        <dbReference type="ARBA" id="ARBA00009865"/>
    </source>
</evidence>
<evidence type="ECO:0000313" key="8">
    <source>
        <dbReference type="EMBL" id="MDT0415093.1"/>
    </source>
</evidence>
<organism evidence="8 9">
    <name type="scientific">Streptomyces evansiae</name>
    <dbReference type="NCBI Taxonomy" id="3075535"/>
    <lineage>
        <taxon>Bacteria</taxon>
        <taxon>Bacillati</taxon>
        <taxon>Actinomycetota</taxon>
        <taxon>Actinomycetes</taxon>
        <taxon>Kitasatosporales</taxon>
        <taxon>Streptomycetaceae</taxon>
        <taxon>Streptomyces</taxon>
    </lineage>
</organism>
<feature type="domain" description="Beta-xylosidase C-terminal Concanavalin A-like" evidence="7">
    <location>
        <begin position="365"/>
        <end position="561"/>
    </location>
</feature>
<keyword evidence="3 6" id="KW-0326">Glycosidase</keyword>